<evidence type="ECO:0000256" key="6">
    <source>
        <dbReference type="RuleBase" id="RU367044"/>
    </source>
</evidence>
<keyword evidence="8" id="KW-1185">Reference proteome</keyword>
<protein>
    <recommendedName>
        <fullName evidence="6">S-protein homolog</fullName>
    </recommendedName>
</protein>
<keyword evidence="5 6" id="KW-0732">Signal</keyword>
<dbReference type="GO" id="GO:0005576">
    <property type="term" value="C:extracellular region"/>
    <property type="evidence" value="ECO:0007669"/>
    <property type="project" value="UniProtKB-SubCell"/>
</dbReference>
<accession>A0AAP0S8Q9</accession>
<gene>
    <name evidence="7" type="ORF">L1049_020938</name>
</gene>
<evidence type="ECO:0000256" key="4">
    <source>
        <dbReference type="ARBA" id="ARBA00022525"/>
    </source>
</evidence>
<evidence type="ECO:0000256" key="1">
    <source>
        <dbReference type="ARBA" id="ARBA00004613"/>
    </source>
</evidence>
<comment type="similarity">
    <text evidence="2 6">Belongs to the plant self-incompatibility (S1) protein family.</text>
</comment>
<dbReference type="EMBL" id="JBBPBK010000001">
    <property type="protein sequence ID" value="KAK9292956.1"/>
    <property type="molecule type" value="Genomic_DNA"/>
</dbReference>
<name>A0AAP0S8Q9_LIQFO</name>
<dbReference type="PANTHER" id="PTHR31232:SF18">
    <property type="entry name" value="S-PROTEIN HOMOLOG"/>
    <property type="match status" value="1"/>
</dbReference>
<evidence type="ECO:0000256" key="2">
    <source>
        <dbReference type="ARBA" id="ARBA00005581"/>
    </source>
</evidence>
<organism evidence="7 8">
    <name type="scientific">Liquidambar formosana</name>
    <name type="common">Formosan gum</name>
    <dbReference type="NCBI Taxonomy" id="63359"/>
    <lineage>
        <taxon>Eukaryota</taxon>
        <taxon>Viridiplantae</taxon>
        <taxon>Streptophyta</taxon>
        <taxon>Embryophyta</taxon>
        <taxon>Tracheophyta</taxon>
        <taxon>Spermatophyta</taxon>
        <taxon>Magnoliopsida</taxon>
        <taxon>eudicotyledons</taxon>
        <taxon>Gunneridae</taxon>
        <taxon>Pentapetalae</taxon>
        <taxon>Saxifragales</taxon>
        <taxon>Altingiaceae</taxon>
        <taxon>Liquidambar</taxon>
    </lineage>
</organism>
<dbReference type="Pfam" id="PF05938">
    <property type="entry name" value="Self-incomp_S1"/>
    <property type="match status" value="1"/>
</dbReference>
<feature type="signal peptide" evidence="6">
    <location>
        <begin position="1"/>
        <end position="18"/>
    </location>
</feature>
<keyword evidence="3 6" id="KW-0713">Self-incompatibility</keyword>
<dbReference type="AlphaFoldDB" id="A0AAP0S8Q9"/>
<dbReference type="GO" id="GO:0060320">
    <property type="term" value="P:rejection of self pollen"/>
    <property type="evidence" value="ECO:0007669"/>
    <property type="project" value="UniProtKB-KW"/>
</dbReference>
<feature type="chain" id="PRO_5042666028" description="S-protein homolog" evidence="6">
    <location>
        <begin position="19"/>
        <end position="139"/>
    </location>
</feature>
<keyword evidence="4 6" id="KW-0964">Secreted</keyword>
<evidence type="ECO:0000313" key="8">
    <source>
        <dbReference type="Proteomes" id="UP001415857"/>
    </source>
</evidence>
<evidence type="ECO:0000256" key="3">
    <source>
        <dbReference type="ARBA" id="ARBA00022471"/>
    </source>
</evidence>
<comment type="subcellular location">
    <subcellularLocation>
        <location evidence="1 6">Secreted</location>
    </subcellularLocation>
</comment>
<dbReference type="PANTHER" id="PTHR31232">
    <property type="match status" value="1"/>
</dbReference>
<evidence type="ECO:0000256" key="5">
    <source>
        <dbReference type="ARBA" id="ARBA00022729"/>
    </source>
</evidence>
<dbReference type="Proteomes" id="UP001415857">
    <property type="component" value="Unassembled WGS sequence"/>
</dbReference>
<proteinExistence type="inferred from homology"/>
<comment type="caution">
    <text evidence="7">The sequence shown here is derived from an EMBL/GenBank/DDBJ whole genome shotgun (WGS) entry which is preliminary data.</text>
</comment>
<evidence type="ECO:0000313" key="7">
    <source>
        <dbReference type="EMBL" id="KAK9292956.1"/>
    </source>
</evidence>
<dbReference type="InterPro" id="IPR010264">
    <property type="entry name" value="Self-incomp_S1"/>
</dbReference>
<reference evidence="7 8" key="1">
    <citation type="journal article" date="2024" name="Plant J.">
        <title>Genome sequences and population genomics reveal climatic adaptation and genomic divergence between two closely related sweetgum species.</title>
        <authorList>
            <person name="Xu W.Q."/>
            <person name="Ren C.Q."/>
            <person name="Zhang X.Y."/>
            <person name="Comes H.P."/>
            <person name="Liu X.H."/>
            <person name="Li Y.G."/>
            <person name="Kettle C.J."/>
            <person name="Jalonen R."/>
            <person name="Gaisberger H."/>
            <person name="Ma Y.Z."/>
            <person name="Qiu Y.X."/>
        </authorList>
    </citation>
    <scope>NUCLEOTIDE SEQUENCE [LARGE SCALE GENOMIC DNA]</scope>
    <source>
        <strain evidence="7">Hangzhou</strain>
    </source>
</reference>
<sequence>MLVVLVVFFLGLLSQVSGLGFLNPKVRVYLINELGPGKKLTINCKEKNNDLGWHQISYREMYEWHFRINLWRTTLFWCNLSWHKSGVTYYGSFKIYDAERDEGRCAILCDWKIRPTGLYAYTNEIGNYERLYRWPVPDK</sequence>